<proteinExistence type="predicted"/>
<organism evidence="1 2">
    <name type="scientific">Schleiferilactobacillus shenzhenensis LY-73</name>
    <dbReference type="NCBI Taxonomy" id="1231336"/>
    <lineage>
        <taxon>Bacteria</taxon>
        <taxon>Bacillati</taxon>
        <taxon>Bacillota</taxon>
        <taxon>Bacilli</taxon>
        <taxon>Lactobacillales</taxon>
        <taxon>Lactobacillaceae</taxon>
        <taxon>Schleiferilactobacillus</taxon>
    </lineage>
</organism>
<evidence type="ECO:0000313" key="1">
    <source>
        <dbReference type="EMBL" id="ERL64002.1"/>
    </source>
</evidence>
<accession>U4TR64</accession>
<protein>
    <submittedName>
        <fullName evidence="1">Uncharacterized protein</fullName>
    </submittedName>
</protein>
<keyword evidence="2" id="KW-1185">Reference proteome</keyword>
<reference evidence="2" key="1">
    <citation type="journal article" date="2013" name="Genome Announc.">
        <title>Whole-Genome Sequencing of Lactobacillus shenzhenensis Strain LY-73T.</title>
        <authorList>
            <person name="Lin Z."/>
            <person name="Liu Z."/>
            <person name="Yang R."/>
            <person name="Zou Y."/>
            <person name="Wan D."/>
            <person name="Chen J."/>
            <person name="Guo M."/>
            <person name="Zhao J."/>
            <person name="Fang C."/>
            <person name="Yang R."/>
            <person name="Liu F."/>
        </authorList>
    </citation>
    <scope>NUCLEOTIDE SEQUENCE [LARGE SCALE GENOMIC DNA]</scope>
    <source>
        <strain evidence="2">LY-73</strain>
    </source>
</reference>
<sequence>MAGALHVSVDYLLGNTDDPSPKSDKTVDLAGTNVFTYQGMPIPEDDWEIIQDILKRRREQMNKKS</sequence>
<dbReference type="HOGENOM" id="CLU_2844416_0_0_9"/>
<gene>
    <name evidence="1" type="ORF">L248_1649</name>
</gene>
<dbReference type="Proteomes" id="UP000030647">
    <property type="component" value="Unassembled WGS sequence"/>
</dbReference>
<dbReference type="EMBL" id="KI271606">
    <property type="protein sequence ID" value="ERL64002.1"/>
    <property type="molecule type" value="Genomic_DNA"/>
</dbReference>
<evidence type="ECO:0000313" key="2">
    <source>
        <dbReference type="Proteomes" id="UP000030647"/>
    </source>
</evidence>
<name>U4TR64_9LACO</name>
<dbReference type="STRING" id="1231336.L248_1649"/>
<dbReference type="AlphaFoldDB" id="U4TR64"/>